<dbReference type="PANTHER" id="PTHR46524:SF7">
    <property type="entry name" value="CW-TYPE ZINC FINGER"/>
    <property type="match status" value="1"/>
</dbReference>
<feature type="region of interest" description="Disordered" evidence="1">
    <location>
        <begin position="1"/>
        <end position="291"/>
    </location>
</feature>
<reference evidence="3 4" key="1">
    <citation type="journal article" date="2013" name="Genome Biol.">
        <title>Genome of Acanthamoeba castellanii highlights extensive lateral gene transfer and early evolution of tyrosine kinase signaling.</title>
        <authorList>
            <person name="Clarke M."/>
            <person name="Lohan A.J."/>
            <person name="Liu B."/>
            <person name="Lagkouvardos I."/>
            <person name="Roy S."/>
            <person name="Zafar N."/>
            <person name="Bertelli C."/>
            <person name="Schilde C."/>
            <person name="Kianianmomeni A."/>
            <person name="Burglin T.R."/>
            <person name="Frech C."/>
            <person name="Turcotte B."/>
            <person name="Kopec K.O."/>
            <person name="Synnott J.M."/>
            <person name="Choo C."/>
            <person name="Paponov I."/>
            <person name="Finkler A."/>
            <person name="Soon Heng Tan C."/>
            <person name="Hutchins A.P."/>
            <person name="Weinmeier T."/>
            <person name="Rattei T."/>
            <person name="Chu J.S."/>
            <person name="Gimenez G."/>
            <person name="Irimia M."/>
            <person name="Rigden D.J."/>
            <person name="Fitzpatrick D.A."/>
            <person name="Lorenzo-Morales J."/>
            <person name="Bateman A."/>
            <person name="Chiu C.H."/>
            <person name="Tang P."/>
            <person name="Hegemann P."/>
            <person name="Fromm H."/>
            <person name="Raoult D."/>
            <person name="Greub G."/>
            <person name="Miranda-Saavedra D."/>
            <person name="Chen N."/>
            <person name="Nash P."/>
            <person name="Ginger M.L."/>
            <person name="Horn M."/>
            <person name="Schaap P."/>
            <person name="Caler L."/>
            <person name="Loftus B."/>
        </authorList>
    </citation>
    <scope>NUCLEOTIDE SEQUENCE [LARGE SCALE GENOMIC DNA]</scope>
    <source>
        <strain evidence="3 4">Neff</strain>
    </source>
</reference>
<feature type="compositionally biased region" description="Basic and acidic residues" evidence="1">
    <location>
        <begin position="143"/>
        <end position="235"/>
    </location>
</feature>
<dbReference type="GO" id="GO:0005634">
    <property type="term" value="C:nucleus"/>
    <property type="evidence" value="ECO:0007669"/>
    <property type="project" value="InterPro"/>
</dbReference>
<feature type="region of interest" description="Disordered" evidence="1">
    <location>
        <begin position="414"/>
        <end position="441"/>
    </location>
</feature>
<dbReference type="PANTHER" id="PTHR46524">
    <property type="entry name" value="CW-TYPE ZINC FINGER"/>
    <property type="match status" value="1"/>
</dbReference>
<evidence type="ECO:0000259" key="2">
    <source>
        <dbReference type="Pfam" id="PF18876"/>
    </source>
</evidence>
<dbReference type="InterPro" id="IPR055300">
    <property type="entry name" value="CWZF3/5/7"/>
</dbReference>
<feature type="domain" description="AF4/FMR2 C-terminal homology" evidence="2">
    <location>
        <begin position="291"/>
        <end position="503"/>
    </location>
</feature>
<feature type="compositionally biased region" description="Low complexity" evidence="1">
    <location>
        <begin position="236"/>
        <end position="252"/>
    </location>
</feature>
<feature type="compositionally biased region" description="Low complexity" evidence="1">
    <location>
        <begin position="113"/>
        <end position="134"/>
    </location>
</feature>
<feature type="compositionally biased region" description="Polar residues" evidence="1">
    <location>
        <begin position="414"/>
        <end position="432"/>
    </location>
</feature>
<dbReference type="GeneID" id="14921499"/>
<keyword evidence="4" id="KW-1185">Reference proteome</keyword>
<dbReference type="EMBL" id="KB007909">
    <property type="protein sequence ID" value="ELR20631.1"/>
    <property type="molecule type" value="Genomic_DNA"/>
</dbReference>
<accession>L8H858</accession>
<dbReference type="Pfam" id="PF18876">
    <property type="entry name" value="AFF4_CHD"/>
    <property type="match status" value="1"/>
</dbReference>
<evidence type="ECO:0000313" key="3">
    <source>
        <dbReference type="EMBL" id="ELR20631.1"/>
    </source>
</evidence>
<dbReference type="RefSeq" id="XP_004344034.1">
    <property type="nucleotide sequence ID" value="XM_004343984.1"/>
</dbReference>
<dbReference type="InterPro" id="IPR043640">
    <property type="entry name" value="AF4/FMR2_CHD"/>
</dbReference>
<sequence>MVSMPFGSPLVSPLRDGPAGAASPVRPGLEELSAHSPPMVVAGGEAADGDSPARVLRHRQQQRRREEAHSPTTSSPPSRERSPTSSSSSSAGEAHKRKREAPSSHDRPRRASDAAAAASSSSSSARAAAAAAAAAGGGGGGEQQHKGRGKEPEPKRVKREAGSEELLRDREAKEPRDSRERTSPRESKERRDPDPRPDLRERREQQQRHKERERARGSERSAPPKDEPLPKERTTRPAAAAKTTTPKPSAKPQLPFSKEGGSAGPQAAGKPDQAVGPPAAGEAHSSNGLKSEANTLKRAADKAMKTDGAHEALGLYIEAGLKYLQCCHQLEQEATEHNSPLKNAAHMYKRTAKFFDDILKIATHDKDKLRASVCHRCVGVALARAFCLKKDSMRHAQKDLQAQLKRVPVLSLPTTPDASCGSPQLTDSSPPASVSKARPGAAAADTLSSTFRQHALSFFEEMDDMFKALDAWQKAETARTEAERSGSAMAAVVFPVTLDSFLLQSLAQAPTSQVVDYVHQAINQPAHRR</sequence>
<organism evidence="3 4">
    <name type="scientific">Acanthamoeba castellanii (strain ATCC 30010 / Neff)</name>
    <dbReference type="NCBI Taxonomy" id="1257118"/>
    <lineage>
        <taxon>Eukaryota</taxon>
        <taxon>Amoebozoa</taxon>
        <taxon>Discosea</taxon>
        <taxon>Longamoebia</taxon>
        <taxon>Centramoebida</taxon>
        <taxon>Acanthamoebidae</taxon>
        <taxon>Acanthamoeba</taxon>
    </lineage>
</organism>
<dbReference type="OMA" id="INQPAHR"/>
<evidence type="ECO:0000313" key="4">
    <source>
        <dbReference type="Proteomes" id="UP000011083"/>
    </source>
</evidence>
<feature type="compositionally biased region" description="Low complexity" evidence="1">
    <location>
        <begin position="70"/>
        <end position="90"/>
    </location>
</feature>
<dbReference type="KEGG" id="acan:ACA1_053650"/>
<evidence type="ECO:0000256" key="1">
    <source>
        <dbReference type="SAM" id="MobiDB-lite"/>
    </source>
</evidence>
<proteinExistence type="predicted"/>
<gene>
    <name evidence="3" type="ORF">ACA1_053650</name>
</gene>
<name>L8H858_ACACF</name>
<protein>
    <recommendedName>
        <fullName evidence="2">AF4/FMR2 C-terminal homology domain-containing protein</fullName>
    </recommendedName>
</protein>
<dbReference type="AlphaFoldDB" id="L8H858"/>
<feature type="compositionally biased region" description="Basic and acidic residues" evidence="1">
    <location>
        <begin position="100"/>
        <end position="112"/>
    </location>
</feature>
<dbReference type="VEuPathDB" id="AmoebaDB:ACA1_053650"/>
<dbReference type="Proteomes" id="UP000011083">
    <property type="component" value="Unassembled WGS sequence"/>
</dbReference>